<dbReference type="GO" id="GO:0006508">
    <property type="term" value="P:proteolysis"/>
    <property type="evidence" value="ECO:0007669"/>
    <property type="project" value="TreeGrafter"/>
</dbReference>
<dbReference type="Pfam" id="PF05195">
    <property type="entry name" value="AMP_N"/>
    <property type="match status" value="1"/>
</dbReference>
<feature type="compositionally biased region" description="Polar residues" evidence="6">
    <location>
        <begin position="24"/>
        <end position="38"/>
    </location>
</feature>
<dbReference type="OMA" id="DSYFWYL"/>
<dbReference type="InParanoid" id="G7E4W9"/>
<feature type="region of interest" description="Disordered" evidence="6">
    <location>
        <begin position="1"/>
        <end position="67"/>
    </location>
</feature>
<comment type="cofactor">
    <cofactor evidence="1">
        <name>Mn(2+)</name>
        <dbReference type="ChEBI" id="CHEBI:29035"/>
    </cofactor>
</comment>
<dbReference type="STRING" id="764103.G7E4W9"/>
<dbReference type="OrthoDB" id="4215474at2759"/>
<keyword evidence="9" id="KW-1185">Reference proteome</keyword>
<reference evidence="8 9" key="2">
    <citation type="journal article" date="2012" name="Open Biol.">
        <title>Characteristics of nucleosomes and linker DNA regions on the genome of the basidiomycete Mixia osmundae revealed by mono- and dinucleosome mapping.</title>
        <authorList>
            <person name="Nishida H."/>
            <person name="Kondo S."/>
            <person name="Matsumoto T."/>
            <person name="Suzuki Y."/>
            <person name="Yoshikawa H."/>
            <person name="Taylor T.D."/>
            <person name="Sugiyama J."/>
        </authorList>
    </citation>
    <scope>NUCLEOTIDE SEQUENCE [LARGE SCALE GENOMIC DNA]</scope>
    <source>
        <strain evidence="9">CBS 9802 / IAM 14324 / JCM 22182 / KY 12970</strain>
    </source>
</reference>
<keyword evidence="4" id="KW-0378">Hydrolase</keyword>
<dbReference type="PANTHER" id="PTHR43226">
    <property type="entry name" value="XAA-PRO AMINOPEPTIDASE 3"/>
    <property type="match status" value="1"/>
</dbReference>
<evidence type="ECO:0000259" key="7">
    <source>
        <dbReference type="SMART" id="SM01011"/>
    </source>
</evidence>
<comment type="similarity">
    <text evidence="2">Belongs to the peptidase M24B family.</text>
</comment>
<dbReference type="Pfam" id="PF00557">
    <property type="entry name" value="Peptidase_M24"/>
    <property type="match status" value="1"/>
</dbReference>
<dbReference type="Gene3D" id="3.40.350.10">
    <property type="entry name" value="Creatinase/prolidase N-terminal domain"/>
    <property type="match status" value="1"/>
</dbReference>
<name>G7E4W9_MIXOS</name>
<dbReference type="InterPro" id="IPR029149">
    <property type="entry name" value="Creatin/AminoP/Spt16_N"/>
</dbReference>
<dbReference type="SUPFAM" id="SSF55920">
    <property type="entry name" value="Creatinase/aminopeptidase"/>
    <property type="match status" value="1"/>
</dbReference>
<evidence type="ECO:0000256" key="2">
    <source>
        <dbReference type="ARBA" id="ARBA00008766"/>
    </source>
</evidence>
<dbReference type="RefSeq" id="XP_014566303.1">
    <property type="nucleotide sequence ID" value="XM_014710817.1"/>
</dbReference>
<dbReference type="InterPro" id="IPR000994">
    <property type="entry name" value="Pept_M24"/>
</dbReference>
<dbReference type="InterPro" id="IPR036005">
    <property type="entry name" value="Creatinase/aminopeptidase-like"/>
</dbReference>
<sequence length="532" mass="58878">MRPCSLRRPLEGQARSLGRRYARSMSQSRQHATATSLADSRPMRPVSRVYPPIGQPTPSSHPQLFSEGELTPGVQAKEYEQRRQRLIDSLPDGSVCISASAPVAYMSQKIFYKYRQATDFYYLTGFQEANSAVVLEKDPSCKRGFRMSLFVAPKDIEEELWNGTRTGVTAAVDVFDADEAFDIGQLENRLETILARTSGPIYCDTPEKATRTRAGLFTRSAASQAVMDFLYRGKSASYPAAAESSPILQVLAGMRGSRQIRPLCDRVEQFRLYKSSAEVRLMRQAAELSCEAHAKVMRRAQPGINQAALVAEFEYYTASKGAERLAYVPVCASGQAALTIHYTANDRPLEEGSLVLFDAGCEYQGYASDITRTFPVDGRFTGPQADLYQAVLNVEKACVDLCTEDNNMTLSDLHARSCQLLRSELSQLGFSFGSNELSRLYPHFIGHCLGQDLHDTLSWDRHQKIKAGIVLTIEPGIYVPAHASFPQHFHGLGIRVEDEVLVERSHSVNLSANGPKEIVDVEAACLGLLEPV</sequence>
<dbReference type="SUPFAM" id="SSF53092">
    <property type="entry name" value="Creatinase/prolidase N-terminal domain"/>
    <property type="match status" value="1"/>
</dbReference>
<evidence type="ECO:0000256" key="6">
    <source>
        <dbReference type="SAM" id="MobiDB-lite"/>
    </source>
</evidence>
<dbReference type="Gene3D" id="3.90.230.10">
    <property type="entry name" value="Creatinase/methionine aminopeptidase superfamily"/>
    <property type="match status" value="1"/>
</dbReference>
<dbReference type="GO" id="GO:0030145">
    <property type="term" value="F:manganese ion binding"/>
    <property type="evidence" value="ECO:0007669"/>
    <property type="project" value="InterPro"/>
</dbReference>
<keyword evidence="3" id="KW-0479">Metal-binding</keyword>
<dbReference type="InterPro" id="IPR007865">
    <property type="entry name" value="Aminopep_P_N"/>
</dbReference>
<evidence type="ECO:0000256" key="3">
    <source>
        <dbReference type="ARBA" id="ARBA00022723"/>
    </source>
</evidence>
<feature type="domain" description="Aminopeptidase P N-terminal" evidence="7">
    <location>
        <begin position="74"/>
        <end position="211"/>
    </location>
</feature>
<dbReference type="GO" id="GO:0070006">
    <property type="term" value="F:metalloaminopeptidase activity"/>
    <property type="evidence" value="ECO:0007669"/>
    <property type="project" value="InterPro"/>
</dbReference>
<protein>
    <recommendedName>
        <fullName evidence="7">Aminopeptidase P N-terminal domain-containing protein</fullName>
    </recommendedName>
</protein>
<organism evidence="8 9">
    <name type="scientific">Mixia osmundae (strain CBS 9802 / IAM 14324 / JCM 22182 / KY 12970)</name>
    <dbReference type="NCBI Taxonomy" id="764103"/>
    <lineage>
        <taxon>Eukaryota</taxon>
        <taxon>Fungi</taxon>
        <taxon>Dikarya</taxon>
        <taxon>Basidiomycota</taxon>
        <taxon>Pucciniomycotina</taxon>
        <taxon>Mixiomycetes</taxon>
        <taxon>Mixiales</taxon>
        <taxon>Mixiaceae</taxon>
        <taxon>Mixia</taxon>
    </lineage>
</organism>
<keyword evidence="5" id="KW-0464">Manganese</keyword>
<evidence type="ECO:0000313" key="9">
    <source>
        <dbReference type="Proteomes" id="UP000009131"/>
    </source>
</evidence>
<dbReference type="SMART" id="SM01011">
    <property type="entry name" value="AMP_N"/>
    <property type="match status" value="1"/>
</dbReference>
<proteinExistence type="inferred from homology"/>
<accession>G7E4W9</accession>
<dbReference type="PANTHER" id="PTHR43226:SF4">
    <property type="entry name" value="XAA-PRO AMINOPEPTIDASE 3"/>
    <property type="match status" value="1"/>
</dbReference>
<evidence type="ECO:0000313" key="8">
    <source>
        <dbReference type="EMBL" id="GAA97879.1"/>
    </source>
</evidence>
<comment type="caution">
    <text evidence="8">The sequence shown here is derived from an EMBL/GenBank/DDBJ whole genome shotgun (WGS) entry which is preliminary data.</text>
</comment>
<dbReference type="AlphaFoldDB" id="G7E4W9"/>
<dbReference type="FunCoup" id="G7E4W9">
    <property type="interactions" value="276"/>
</dbReference>
<dbReference type="HOGENOM" id="CLU_017266_1_1_1"/>
<evidence type="ECO:0000256" key="4">
    <source>
        <dbReference type="ARBA" id="ARBA00022801"/>
    </source>
</evidence>
<evidence type="ECO:0000256" key="1">
    <source>
        <dbReference type="ARBA" id="ARBA00001936"/>
    </source>
</evidence>
<reference evidence="8 9" key="1">
    <citation type="journal article" date="2011" name="J. Gen. Appl. Microbiol.">
        <title>Draft genome sequencing of the enigmatic basidiomycete Mixia osmundae.</title>
        <authorList>
            <person name="Nishida H."/>
            <person name="Nagatsuka Y."/>
            <person name="Sugiyama J."/>
        </authorList>
    </citation>
    <scope>NUCLEOTIDE SEQUENCE [LARGE SCALE GENOMIC DNA]</scope>
    <source>
        <strain evidence="9">CBS 9802 / IAM 14324 / JCM 22182 / KY 12970</strain>
    </source>
</reference>
<gene>
    <name evidence="8" type="primary">Mo04559</name>
    <name evidence="8" type="ORF">E5Q_04559</name>
</gene>
<dbReference type="InterPro" id="IPR052433">
    <property type="entry name" value="X-Pro_dipept-like"/>
</dbReference>
<dbReference type="eggNOG" id="KOG2414">
    <property type="taxonomic scope" value="Eukaryota"/>
</dbReference>
<dbReference type="EMBL" id="BABT02000146">
    <property type="protein sequence ID" value="GAA97879.1"/>
    <property type="molecule type" value="Genomic_DNA"/>
</dbReference>
<evidence type="ECO:0000256" key="5">
    <source>
        <dbReference type="ARBA" id="ARBA00023211"/>
    </source>
</evidence>
<dbReference type="GO" id="GO:0005739">
    <property type="term" value="C:mitochondrion"/>
    <property type="evidence" value="ECO:0007669"/>
    <property type="project" value="TreeGrafter"/>
</dbReference>
<dbReference type="Proteomes" id="UP000009131">
    <property type="component" value="Unassembled WGS sequence"/>
</dbReference>